<dbReference type="InterPro" id="IPR016195">
    <property type="entry name" value="Pol/histidinol_Pase-like"/>
</dbReference>
<evidence type="ECO:0000256" key="1">
    <source>
        <dbReference type="ARBA" id="ARBA00005750"/>
    </source>
</evidence>
<accession>A0A7V4CNP8</accession>
<dbReference type="PANTHER" id="PTHR39181">
    <property type="entry name" value="TYROSINE-PROTEIN PHOSPHATASE YWQE"/>
    <property type="match status" value="1"/>
</dbReference>
<evidence type="ECO:0000313" key="5">
    <source>
        <dbReference type="EMBL" id="HGQ77657.1"/>
    </source>
</evidence>
<comment type="similarity">
    <text evidence="1">Belongs to the metallo-dependent hydrolases superfamily. CpsB/CapC family.</text>
</comment>
<evidence type="ECO:0000256" key="4">
    <source>
        <dbReference type="ARBA" id="ARBA00051722"/>
    </source>
</evidence>
<dbReference type="InterPro" id="IPR016667">
    <property type="entry name" value="Caps_polysacc_synth_CpsB/CapC"/>
</dbReference>
<dbReference type="Pfam" id="PF19567">
    <property type="entry name" value="CpsB_CapC"/>
    <property type="match status" value="1"/>
</dbReference>
<dbReference type="SUPFAM" id="SSF89550">
    <property type="entry name" value="PHP domain-like"/>
    <property type="match status" value="1"/>
</dbReference>
<keyword evidence="3" id="KW-0378">Hydrolase</keyword>
<reference evidence="5" key="1">
    <citation type="journal article" date="2020" name="mSystems">
        <title>Genome- and Community-Level Interaction Insights into Carbon Utilization and Element Cycling Functions of Hydrothermarchaeota in Hydrothermal Sediment.</title>
        <authorList>
            <person name="Zhou Z."/>
            <person name="Liu Y."/>
            <person name="Xu W."/>
            <person name="Pan J."/>
            <person name="Luo Z.H."/>
            <person name="Li M."/>
        </authorList>
    </citation>
    <scope>NUCLEOTIDE SEQUENCE [LARGE SCALE GENOMIC DNA]</scope>
    <source>
        <strain evidence="5">SpSt-640</strain>
    </source>
</reference>
<organism evidence="5">
    <name type="scientific">Fervidobacterium pennivorans</name>
    <dbReference type="NCBI Taxonomy" id="93466"/>
    <lineage>
        <taxon>Bacteria</taxon>
        <taxon>Thermotogati</taxon>
        <taxon>Thermotogota</taxon>
        <taxon>Thermotogae</taxon>
        <taxon>Thermotogales</taxon>
        <taxon>Fervidobacteriaceae</taxon>
        <taxon>Fervidobacterium</taxon>
    </lineage>
</organism>
<proteinExistence type="inferred from homology"/>
<dbReference type="Gene3D" id="3.20.20.140">
    <property type="entry name" value="Metal-dependent hydrolases"/>
    <property type="match status" value="1"/>
</dbReference>
<comment type="caution">
    <text evidence="5">The sequence shown here is derived from an EMBL/GenBank/DDBJ whole genome shotgun (WGS) entry which is preliminary data.</text>
</comment>
<name>A0A7V4CNP8_FERPE</name>
<evidence type="ECO:0000256" key="3">
    <source>
        <dbReference type="ARBA" id="ARBA00022801"/>
    </source>
</evidence>
<comment type="catalytic activity">
    <reaction evidence="4">
        <text>O-phospho-L-tyrosyl-[protein] + H2O = L-tyrosyl-[protein] + phosphate</text>
        <dbReference type="Rhea" id="RHEA:10684"/>
        <dbReference type="Rhea" id="RHEA-COMP:10136"/>
        <dbReference type="Rhea" id="RHEA-COMP:20101"/>
        <dbReference type="ChEBI" id="CHEBI:15377"/>
        <dbReference type="ChEBI" id="CHEBI:43474"/>
        <dbReference type="ChEBI" id="CHEBI:46858"/>
        <dbReference type="ChEBI" id="CHEBI:61978"/>
        <dbReference type="EC" id="3.1.3.48"/>
    </reaction>
</comment>
<gene>
    <name evidence="5" type="ORF">ENU12_07120</name>
</gene>
<dbReference type="AlphaFoldDB" id="A0A7V4CNP8"/>
<dbReference type="GO" id="GO:0004725">
    <property type="term" value="F:protein tyrosine phosphatase activity"/>
    <property type="evidence" value="ECO:0007669"/>
    <property type="project" value="UniProtKB-EC"/>
</dbReference>
<dbReference type="EC" id="3.1.3.48" evidence="2"/>
<dbReference type="EMBL" id="DTBH01000149">
    <property type="protein sequence ID" value="HGQ77657.1"/>
    <property type="molecule type" value="Genomic_DNA"/>
</dbReference>
<dbReference type="GO" id="GO:0030145">
    <property type="term" value="F:manganese ion binding"/>
    <property type="evidence" value="ECO:0007669"/>
    <property type="project" value="InterPro"/>
</dbReference>
<evidence type="ECO:0000256" key="2">
    <source>
        <dbReference type="ARBA" id="ARBA00013064"/>
    </source>
</evidence>
<sequence length="206" mass="24694">MYDIHNHILFGVDDGIETLEESVEVLKEYKSQGVELVVFTPHINHPNVKTDLFRIKEHYEILKSGCERIGIRCELGSELYLKPKFPEFFPILNRFVLIELDTMIYPLYLFDQIFELQLSGYDVILAHVERYQWLSENRYVIDKLKDMNVYFQMNINTLDSKNYYIKNGYIDFIATDYHGKKRSEIDWEKWKKFDEITKNGMKILKI</sequence>
<dbReference type="PANTHER" id="PTHR39181:SF1">
    <property type="entry name" value="TYROSINE-PROTEIN PHOSPHATASE YWQE"/>
    <property type="match status" value="1"/>
</dbReference>
<protein>
    <recommendedName>
        <fullName evidence="2">protein-tyrosine-phosphatase</fullName>
        <ecNumber evidence="2">3.1.3.48</ecNumber>
    </recommendedName>
</protein>